<dbReference type="EMBL" id="CP014639">
    <property type="protein sequence ID" value="ANH79021.1"/>
    <property type="molecule type" value="Genomic_DNA"/>
</dbReference>
<dbReference type="STRING" id="1806891.Cs308_0851"/>
<organism evidence="1 2">
    <name type="scientific">Candidatus Chlamydia sanziniae</name>
    <dbReference type="NCBI Taxonomy" id="1806891"/>
    <lineage>
        <taxon>Bacteria</taxon>
        <taxon>Pseudomonadati</taxon>
        <taxon>Chlamydiota</taxon>
        <taxon>Chlamydiia</taxon>
        <taxon>Chlamydiales</taxon>
        <taxon>Chlamydiaceae</taxon>
        <taxon>Chlamydia/Chlamydophila group</taxon>
        <taxon>Chlamydia</taxon>
    </lineage>
</organism>
<gene>
    <name evidence="1" type="ORF">Cs308_0851</name>
</gene>
<dbReference type="PATRIC" id="fig|1806891.3.peg.844"/>
<keyword evidence="2" id="KW-1185">Reference proteome</keyword>
<dbReference type="RefSeq" id="WP_066482907.1">
    <property type="nucleotide sequence ID" value="NZ_CP014639.1"/>
</dbReference>
<proteinExistence type="predicted"/>
<dbReference type="KEGG" id="csaz:Cs308_0851"/>
<evidence type="ECO:0000313" key="2">
    <source>
        <dbReference type="Proteomes" id="UP000078162"/>
    </source>
</evidence>
<reference evidence="2" key="1">
    <citation type="submission" date="2016-03" db="EMBL/GenBank/DDBJ databases">
        <title>Culture-independent genomics supports pathogen discovery for uncultivable bacteria within the genus Chlamydia.</title>
        <authorList>
            <person name="Taylor-Brown A."/>
            <person name="Bachmann N.L."/>
            <person name="Borel N."/>
            <person name="Polkinghorne A."/>
        </authorList>
    </citation>
    <scope>NUCLEOTIDE SEQUENCE [LARGE SCALE GENOMIC DNA]</scope>
    <source>
        <strain evidence="2">2742-308</strain>
    </source>
</reference>
<dbReference type="OrthoDB" id="18071at2"/>
<accession>A0A1A9HX53</accession>
<dbReference type="InterPro" id="IPR007922">
    <property type="entry name" value="DciA-like"/>
</dbReference>
<evidence type="ECO:0000313" key="1">
    <source>
        <dbReference type="EMBL" id="ANH79021.1"/>
    </source>
</evidence>
<name>A0A1A9HX53_9CHLA</name>
<dbReference type="AlphaFoldDB" id="A0A1A9HX53"/>
<protein>
    <submittedName>
        <fullName evidence="1">Zn-ribbon-containing protein</fullName>
    </submittedName>
</protein>
<dbReference type="Proteomes" id="UP000078162">
    <property type="component" value="Chromosome"/>
</dbReference>
<sequence>MFLRRKRHPLKKTASPIKHAKHYLYSYLKDIERILAAHPQEIVEAWNKILEGKYKEMSRAIGFKEQVLLVKVYNSSLYALLKQTDQSDLITCLHKIVPHAQIQGIQFLLG</sequence>
<dbReference type="Pfam" id="PF05258">
    <property type="entry name" value="DciA"/>
    <property type="match status" value="1"/>
</dbReference>